<comment type="caution">
    <text evidence="1">The sequence shown here is derived from an EMBL/GenBank/DDBJ whole genome shotgun (WGS) entry which is preliminary data.</text>
</comment>
<dbReference type="EMBL" id="QGGL01000036">
    <property type="protein sequence ID" value="PWK03964.1"/>
    <property type="molecule type" value="Genomic_DNA"/>
</dbReference>
<dbReference type="Proteomes" id="UP000245634">
    <property type="component" value="Unassembled WGS sequence"/>
</dbReference>
<dbReference type="AlphaFoldDB" id="A0A316D4G8"/>
<accession>A0A316D4G8</accession>
<dbReference type="RefSeq" id="WP_109691422.1">
    <property type="nucleotide sequence ID" value="NZ_QGGL01000036.1"/>
</dbReference>
<organism evidence="1 2">
    <name type="scientific">Tumebacillus permanentifrigoris</name>
    <dbReference type="NCBI Taxonomy" id="378543"/>
    <lineage>
        <taxon>Bacteria</taxon>
        <taxon>Bacillati</taxon>
        <taxon>Bacillota</taxon>
        <taxon>Bacilli</taxon>
        <taxon>Bacillales</taxon>
        <taxon>Alicyclobacillaceae</taxon>
        <taxon>Tumebacillus</taxon>
    </lineage>
</organism>
<reference evidence="1 2" key="1">
    <citation type="submission" date="2018-05" db="EMBL/GenBank/DDBJ databases">
        <title>Genomic Encyclopedia of Type Strains, Phase IV (KMG-IV): sequencing the most valuable type-strain genomes for metagenomic binning, comparative biology and taxonomic classification.</title>
        <authorList>
            <person name="Goeker M."/>
        </authorList>
    </citation>
    <scope>NUCLEOTIDE SEQUENCE [LARGE SCALE GENOMIC DNA]</scope>
    <source>
        <strain evidence="1 2">DSM 18773</strain>
    </source>
</reference>
<sequence>MENMDGKLISIFATEPQHPALRESMRDLSKLAGVIGELGEADYFLDPSKTFQIIRVLHILNEEALGLTSLLEDEKSIFYRYRNLYEQDPTVDIKRIVFILGKYNWIYKGPKRITMMDVGKRMMDTLIRLANDSLAYYMQDEVTRSLFQARRDAEISEAYDDKGISGGNRLASMIRNIEEAVSKLQERELEYLADRNALPQVEVIHGMMQDLSARLNERIAQFSTFEEGLRYTPLIQKGTGAMLKGTQVSLGTLHKILRFSHLQTTPVGEAIQHDSLRTYMRETYHQQLHSDLPDPHQILSFMEQDLIEGERLDGLWVPVKFASPIPGAQLAATVQFLEEYQPILEPLEEVPAFTFEPPLERSEAEIAELVGESNWQLTKSQIDTEQMEQYLQQVQECSLEQLVLETGSEKWGDAINALTSLSAFIGHEKAQLIEPTDPLAEIARPSVVNKEWELSDDQDRRKRVRRTN</sequence>
<evidence type="ECO:0000313" key="1">
    <source>
        <dbReference type="EMBL" id="PWK03964.1"/>
    </source>
</evidence>
<evidence type="ECO:0000313" key="2">
    <source>
        <dbReference type="Proteomes" id="UP000245634"/>
    </source>
</evidence>
<proteinExistence type="predicted"/>
<dbReference type="OrthoDB" id="2505901at2"/>
<keyword evidence="2" id="KW-1185">Reference proteome</keyword>
<protein>
    <submittedName>
        <fullName evidence="1">Uncharacterized protein</fullName>
    </submittedName>
</protein>
<gene>
    <name evidence="1" type="ORF">C7459_1364</name>
</gene>
<name>A0A316D4G8_9BACL</name>